<keyword evidence="4 13" id="KW-0812">Transmembrane</keyword>
<keyword evidence="5" id="KW-0967">Endosome</keyword>
<evidence type="ECO:0000256" key="5">
    <source>
        <dbReference type="ARBA" id="ARBA00022753"/>
    </source>
</evidence>
<dbReference type="GO" id="GO:0006955">
    <property type="term" value="P:immune response"/>
    <property type="evidence" value="ECO:0007669"/>
    <property type="project" value="TreeGrafter"/>
</dbReference>
<dbReference type="InterPro" id="IPR017452">
    <property type="entry name" value="GPCR_Rhodpsn_7TM"/>
</dbReference>
<evidence type="ECO:0000256" key="7">
    <source>
        <dbReference type="ARBA" id="ARBA00023040"/>
    </source>
</evidence>
<proteinExistence type="inferred from homology"/>
<evidence type="ECO:0000256" key="9">
    <source>
        <dbReference type="ARBA" id="ARBA00023157"/>
    </source>
</evidence>
<dbReference type="GO" id="GO:0060326">
    <property type="term" value="P:cell chemotaxis"/>
    <property type="evidence" value="ECO:0007669"/>
    <property type="project" value="TreeGrafter"/>
</dbReference>
<dbReference type="STRING" id="94237.ENSMMOP00000007299"/>
<evidence type="ECO:0000313" key="17">
    <source>
        <dbReference type="Ensembl" id="ENSMMOP00000007299.1"/>
    </source>
</evidence>
<comment type="subcellular location">
    <subcellularLocation>
        <location evidence="2">Cell membrane</location>
        <topology evidence="2">Multi-pass membrane protein</topology>
    </subcellularLocation>
    <subcellularLocation>
        <location evidence="1">Early endosome</location>
    </subcellularLocation>
</comment>
<comment type="similarity">
    <text evidence="13">Belongs to the G-protein coupled receptor 1 family.</text>
</comment>
<feature type="compositionally biased region" description="Low complexity" evidence="14">
    <location>
        <begin position="315"/>
        <end position="330"/>
    </location>
</feature>
<evidence type="ECO:0000259" key="16">
    <source>
        <dbReference type="PROSITE" id="PS50262"/>
    </source>
</evidence>
<keyword evidence="6 15" id="KW-1133">Transmembrane helix</keyword>
<name>A0A3Q3WEU4_MOLML</name>
<evidence type="ECO:0000256" key="1">
    <source>
        <dbReference type="ARBA" id="ARBA00004412"/>
    </source>
</evidence>
<keyword evidence="11" id="KW-0325">Glycoprotein</keyword>
<evidence type="ECO:0000256" key="14">
    <source>
        <dbReference type="SAM" id="MobiDB-lite"/>
    </source>
</evidence>
<dbReference type="GO" id="GO:0016493">
    <property type="term" value="F:C-C chemokine receptor activity"/>
    <property type="evidence" value="ECO:0007669"/>
    <property type="project" value="TreeGrafter"/>
</dbReference>
<dbReference type="AlphaFoldDB" id="A0A3Q3WEU4"/>
<feature type="transmembrane region" description="Helical" evidence="15">
    <location>
        <begin position="101"/>
        <end position="129"/>
    </location>
</feature>
<evidence type="ECO:0000256" key="10">
    <source>
        <dbReference type="ARBA" id="ARBA00023170"/>
    </source>
</evidence>
<dbReference type="Ensembl" id="ENSMMOT00000007435.1">
    <property type="protein sequence ID" value="ENSMMOP00000007299.1"/>
    <property type="gene ID" value="ENSMMOG00000005671.1"/>
</dbReference>
<feature type="transmembrane region" description="Helical" evidence="15">
    <location>
        <begin position="43"/>
        <end position="65"/>
    </location>
</feature>
<dbReference type="PRINTS" id="PR00645">
    <property type="entry name" value="CXCCHMKINER4"/>
</dbReference>
<feature type="transmembrane region" description="Helical" evidence="15">
    <location>
        <begin position="77"/>
        <end position="95"/>
    </location>
</feature>
<keyword evidence="10 13" id="KW-0675">Receptor</keyword>
<dbReference type="InterPro" id="IPR000355">
    <property type="entry name" value="Chemokine_rcpt"/>
</dbReference>
<keyword evidence="8 15" id="KW-0472">Membrane</keyword>
<dbReference type="InterPro" id="IPR050119">
    <property type="entry name" value="CCR1-9-like"/>
</dbReference>
<protein>
    <recommendedName>
        <fullName evidence="16">G-protein coupled receptors family 1 profile domain-containing protein</fullName>
    </recommendedName>
</protein>
<dbReference type="PROSITE" id="PS00237">
    <property type="entry name" value="G_PROTEIN_RECEP_F1_1"/>
    <property type="match status" value="1"/>
</dbReference>
<keyword evidence="9" id="KW-1015">Disulfide bond</keyword>
<evidence type="ECO:0000256" key="6">
    <source>
        <dbReference type="ARBA" id="ARBA00022989"/>
    </source>
</evidence>
<dbReference type="GO" id="GO:0022008">
    <property type="term" value="P:neurogenesis"/>
    <property type="evidence" value="ECO:0007669"/>
    <property type="project" value="TreeGrafter"/>
</dbReference>
<feature type="domain" description="G-protein coupled receptors family 1 profile" evidence="16">
    <location>
        <begin position="54"/>
        <end position="280"/>
    </location>
</feature>
<dbReference type="GO" id="GO:0005769">
    <property type="term" value="C:early endosome"/>
    <property type="evidence" value="ECO:0007669"/>
    <property type="project" value="UniProtKB-SubCell"/>
</dbReference>
<dbReference type="OMA" id="YVCQRFY"/>
<keyword evidence="18" id="KW-1185">Reference proteome</keyword>
<dbReference type="GO" id="GO:0019957">
    <property type="term" value="F:C-C chemokine binding"/>
    <property type="evidence" value="ECO:0007669"/>
    <property type="project" value="TreeGrafter"/>
</dbReference>
<evidence type="ECO:0000256" key="11">
    <source>
        <dbReference type="ARBA" id="ARBA00023180"/>
    </source>
</evidence>
<keyword evidence="7 13" id="KW-0297">G-protein coupled receptor</keyword>
<dbReference type="GO" id="GO:0007204">
    <property type="term" value="P:positive regulation of cytosolic calcium ion concentration"/>
    <property type="evidence" value="ECO:0007669"/>
    <property type="project" value="TreeGrafter"/>
</dbReference>
<organism evidence="17 18">
    <name type="scientific">Mola mola</name>
    <name type="common">Ocean sunfish</name>
    <name type="synonym">Tetraodon mola</name>
    <dbReference type="NCBI Taxonomy" id="94237"/>
    <lineage>
        <taxon>Eukaryota</taxon>
        <taxon>Metazoa</taxon>
        <taxon>Chordata</taxon>
        <taxon>Craniata</taxon>
        <taxon>Vertebrata</taxon>
        <taxon>Euteleostomi</taxon>
        <taxon>Actinopterygii</taxon>
        <taxon>Neopterygii</taxon>
        <taxon>Teleostei</taxon>
        <taxon>Neoteleostei</taxon>
        <taxon>Acanthomorphata</taxon>
        <taxon>Eupercaria</taxon>
        <taxon>Tetraodontiformes</taxon>
        <taxon>Molidae</taxon>
        <taxon>Mola</taxon>
    </lineage>
</organism>
<accession>A0A3Q3WEU4</accession>
<dbReference type="GO" id="GO:0019722">
    <property type="term" value="P:calcium-mediated signaling"/>
    <property type="evidence" value="ECO:0007669"/>
    <property type="project" value="TreeGrafter"/>
</dbReference>
<keyword evidence="3" id="KW-1003">Cell membrane</keyword>
<dbReference type="Gene3D" id="1.20.1070.10">
    <property type="entry name" value="Rhodopsin 7-helix transmembrane proteins"/>
    <property type="match status" value="2"/>
</dbReference>
<feature type="region of interest" description="Disordered" evidence="14">
    <location>
        <begin position="311"/>
        <end position="330"/>
    </location>
</feature>
<dbReference type="InterPro" id="IPR000276">
    <property type="entry name" value="GPCR_Rhodpsn"/>
</dbReference>
<evidence type="ECO:0000256" key="8">
    <source>
        <dbReference type="ARBA" id="ARBA00023136"/>
    </source>
</evidence>
<keyword evidence="12 13" id="KW-0807">Transducer</keyword>
<feature type="transmembrane region" description="Helical" evidence="15">
    <location>
        <begin position="177"/>
        <end position="200"/>
    </location>
</feature>
<feature type="transmembrane region" description="Helical" evidence="15">
    <location>
        <begin position="268"/>
        <end position="285"/>
    </location>
</feature>
<dbReference type="InterPro" id="IPR001277">
    <property type="entry name" value="CXCR4/ACKR2"/>
</dbReference>
<evidence type="ECO:0000256" key="3">
    <source>
        <dbReference type="ARBA" id="ARBA00022475"/>
    </source>
</evidence>
<evidence type="ECO:0000256" key="4">
    <source>
        <dbReference type="ARBA" id="ARBA00022692"/>
    </source>
</evidence>
<reference evidence="17" key="2">
    <citation type="submission" date="2025-09" db="UniProtKB">
        <authorList>
            <consortium name="Ensembl"/>
        </authorList>
    </citation>
    <scope>IDENTIFICATION</scope>
</reference>
<dbReference type="GO" id="GO:0007420">
    <property type="term" value="P:brain development"/>
    <property type="evidence" value="ECO:0007669"/>
    <property type="project" value="TreeGrafter"/>
</dbReference>
<dbReference type="PRINTS" id="PR00657">
    <property type="entry name" value="CCCHEMOKINER"/>
</dbReference>
<dbReference type="PROSITE" id="PS50262">
    <property type="entry name" value="G_PROTEIN_RECEP_F1_2"/>
    <property type="match status" value="1"/>
</dbReference>
<dbReference type="GO" id="GO:0009897">
    <property type="term" value="C:external side of plasma membrane"/>
    <property type="evidence" value="ECO:0007669"/>
    <property type="project" value="TreeGrafter"/>
</dbReference>
<dbReference type="Proteomes" id="UP000261620">
    <property type="component" value="Unplaced"/>
</dbReference>
<dbReference type="SUPFAM" id="SSF81321">
    <property type="entry name" value="Family A G protein-coupled receptor-like"/>
    <property type="match status" value="1"/>
</dbReference>
<dbReference type="PANTHER" id="PTHR10489:SF594">
    <property type="entry name" value="C-X-C CHEMOKINE RECEPTOR TYPE 4"/>
    <property type="match status" value="1"/>
</dbReference>
<evidence type="ECO:0000256" key="12">
    <source>
        <dbReference type="ARBA" id="ARBA00023224"/>
    </source>
</evidence>
<sequence length="330" mass="36710">MLFDNFTEGNSSEDCEDLVGLVFHEPCGTALSNSFNKFFLPTVYGIIFILGIIGNGLVIAVMGYHKKVKNMTDKYRLHLSVADLLFVLTLPFWAVDAASSWYFGEFLCVSVHMIYTVNLYSSVLILAFISLDRYLAVVRPTNSQATRKLLAAVLTVVICQRIYPQETSPTWTAVFRFQHILVGFILPGLVILTCYCIIIAKLSQGVKVQALKKKALKTTVILILCFFFCWLPYCVGISLDTLITLNVIPYSCGLQQAVEKWVSITEALAYFHCCLNPILYAFLGVKFKTSARTALTFTSRSSQKVTLMTKKRGPVSSVSTESESSSVLSS</sequence>
<feature type="transmembrane region" description="Helical" evidence="15">
    <location>
        <begin position="149"/>
        <end position="165"/>
    </location>
</feature>
<evidence type="ECO:0000256" key="2">
    <source>
        <dbReference type="ARBA" id="ARBA00004651"/>
    </source>
</evidence>
<evidence type="ECO:0000256" key="13">
    <source>
        <dbReference type="RuleBase" id="RU000688"/>
    </source>
</evidence>
<dbReference type="PANTHER" id="PTHR10489">
    <property type="entry name" value="CELL ADHESION MOLECULE"/>
    <property type="match status" value="1"/>
</dbReference>
<dbReference type="Pfam" id="PF00001">
    <property type="entry name" value="7tm_1"/>
    <property type="match status" value="1"/>
</dbReference>
<evidence type="ECO:0000313" key="18">
    <source>
        <dbReference type="Proteomes" id="UP000261620"/>
    </source>
</evidence>
<reference evidence="17" key="1">
    <citation type="submission" date="2025-08" db="UniProtKB">
        <authorList>
            <consortium name="Ensembl"/>
        </authorList>
    </citation>
    <scope>IDENTIFICATION</scope>
</reference>
<evidence type="ECO:0000256" key="15">
    <source>
        <dbReference type="SAM" id="Phobius"/>
    </source>
</evidence>
<dbReference type="PRINTS" id="PR00237">
    <property type="entry name" value="GPCRRHODOPSN"/>
</dbReference>
<feature type="transmembrane region" description="Helical" evidence="15">
    <location>
        <begin position="221"/>
        <end position="248"/>
    </location>
</feature>